<protein>
    <submittedName>
        <fullName evidence="1">Uncharacterized protein</fullName>
    </submittedName>
</protein>
<dbReference type="EMBL" id="LVLJ01003929">
    <property type="protein sequence ID" value="OAE19122.1"/>
    <property type="molecule type" value="Genomic_DNA"/>
</dbReference>
<evidence type="ECO:0000313" key="2">
    <source>
        <dbReference type="Proteomes" id="UP000077202"/>
    </source>
</evidence>
<proteinExistence type="predicted"/>
<sequence>MASPDLQHDHADRPLGLAALVRGQDKAVSRKPASASFMRHDADEISVMDLTPGNSQYTVLQVSTVHALTFVHSSVTVVRELSRAPDSGNTGSFSIDAISWCPKKTADSRSAMRT</sequence>
<name>A0A176VFG7_MARPO</name>
<keyword evidence="2" id="KW-1185">Reference proteome</keyword>
<gene>
    <name evidence="1" type="ORF">AXG93_2062s1330</name>
</gene>
<comment type="caution">
    <text evidence="1">The sequence shown here is derived from an EMBL/GenBank/DDBJ whole genome shotgun (WGS) entry which is preliminary data.</text>
</comment>
<organism evidence="1 2">
    <name type="scientific">Marchantia polymorpha subsp. ruderalis</name>
    <dbReference type="NCBI Taxonomy" id="1480154"/>
    <lineage>
        <taxon>Eukaryota</taxon>
        <taxon>Viridiplantae</taxon>
        <taxon>Streptophyta</taxon>
        <taxon>Embryophyta</taxon>
        <taxon>Marchantiophyta</taxon>
        <taxon>Marchantiopsida</taxon>
        <taxon>Marchantiidae</taxon>
        <taxon>Marchantiales</taxon>
        <taxon>Marchantiaceae</taxon>
        <taxon>Marchantia</taxon>
    </lineage>
</organism>
<dbReference type="AlphaFoldDB" id="A0A176VFG7"/>
<evidence type="ECO:0000313" key="1">
    <source>
        <dbReference type="EMBL" id="OAE19122.1"/>
    </source>
</evidence>
<accession>A0A176VFG7</accession>
<dbReference type="Proteomes" id="UP000077202">
    <property type="component" value="Unassembled WGS sequence"/>
</dbReference>
<reference evidence="1" key="1">
    <citation type="submission" date="2016-03" db="EMBL/GenBank/DDBJ databases">
        <title>Mechanisms controlling the formation of the plant cell surface in tip-growing cells are functionally conserved among land plants.</title>
        <authorList>
            <person name="Honkanen S."/>
            <person name="Jones V.A."/>
            <person name="Morieri G."/>
            <person name="Champion C."/>
            <person name="Hetherington A.J."/>
            <person name="Kelly S."/>
            <person name="Saint-Marcoux D."/>
            <person name="Proust H."/>
            <person name="Prescott H."/>
            <person name="Dolan L."/>
        </authorList>
    </citation>
    <scope>NUCLEOTIDE SEQUENCE [LARGE SCALE GENOMIC DNA]</scope>
    <source>
        <tissue evidence="1">Whole gametophyte</tissue>
    </source>
</reference>